<evidence type="ECO:0000313" key="10">
    <source>
        <dbReference type="Proteomes" id="UP000292702"/>
    </source>
</evidence>
<evidence type="ECO:0000256" key="1">
    <source>
        <dbReference type="ARBA" id="ARBA00004173"/>
    </source>
</evidence>
<keyword evidence="4" id="KW-0496">Mitochondrion</keyword>
<accession>A0A4R0RSJ4</accession>
<evidence type="ECO:0000256" key="6">
    <source>
        <dbReference type="ARBA" id="ARBA00033752"/>
    </source>
</evidence>
<evidence type="ECO:0000256" key="2">
    <source>
        <dbReference type="ARBA" id="ARBA00022946"/>
    </source>
</evidence>
<dbReference type="InterPro" id="IPR013870">
    <property type="entry name" value="Ribosomal_mL54"/>
</dbReference>
<dbReference type="PANTHER" id="PTHR28595">
    <property type="entry name" value="39S RIBOSOMAL PROTEIN L54, MITOCHONDRIAL"/>
    <property type="match status" value="1"/>
</dbReference>
<evidence type="ECO:0000256" key="3">
    <source>
        <dbReference type="ARBA" id="ARBA00022980"/>
    </source>
</evidence>
<dbReference type="AlphaFoldDB" id="A0A4R0RSJ4"/>
<evidence type="ECO:0000256" key="4">
    <source>
        <dbReference type="ARBA" id="ARBA00023128"/>
    </source>
</evidence>
<name>A0A4R0RSJ4_9APHY</name>
<evidence type="ECO:0000256" key="5">
    <source>
        <dbReference type="ARBA" id="ARBA00023274"/>
    </source>
</evidence>
<organism evidence="9 10">
    <name type="scientific">Steccherinum ochraceum</name>
    <dbReference type="NCBI Taxonomy" id="92696"/>
    <lineage>
        <taxon>Eukaryota</taxon>
        <taxon>Fungi</taxon>
        <taxon>Dikarya</taxon>
        <taxon>Basidiomycota</taxon>
        <taxon>Agaricomycotina</taxon>
        <taxon>Agaricomycetes</taxon>
        <taxon>Polyporales</taxon>
        <taxon>Steccherinaceae</taxon>
        <taxon>Steccherinum</taxon>
    </lineage>
</organism>
<dbReference type="GO" id="GO:0003735">
    <property type="term" value="F:structural constituent of ribosome"/>
    <property type="evidence" value="ECO:0007669"/>
    <property type="project" value="TreeGrafter"/>
</dbReference>
<comment type="subcellular location">
    <subcellularLocation>
        <location evidence="1">Mitochondrion</location>
    </subcellularLocation>
</comment>
<comment type="similarity">
    <text evidence="6">Belongs to the mitochondrion-specific ribosomal protein mL54 family.</text>
</comment>
<feature type="region of interest" description="Disordered" evidence="8">
    <location>
        <begin position="24"/>
        <end position="52"/>
    </location>
</feature>
<evidence type="ECO:0000256" key="8">
    <source>
        <dbReference type="SAM" id="MobiDB-lite"/>
    </source>
</evidence>
<feature type="compositionally biased region" description="Low complexity" evidence="8">
    <location>
        <begin position="26"/>
        <end position="51"/>
    </location>
</feature>
<keyword evidence="5" id="KW-0687">Ribonucleoprotein</keyword>
<keyword evidence="10" id="KW-1185">Reference proteome</keyword>
<dbReference type="OrthoDB" id="10252718at2759"/>
<evidence type="ECO:0000256" key="7">
    <source>
        <dbReference type="ARBA" id="ARBA00035179"/>
    </source>
</evidence>
<proteinExistence type="inferred from homology"/>
<dbReference type="EMBL" id="RWJN01000024">
    <property type="protein sequence ID" value="TCD70273.1"/>
    <property type="molecule type" value="Genomic_DNA"/>
</dbReference>
<reference evidence="9 10" key="1">
    <citation type="submission" date="2018-11" db="EMBL/GenBank/DDBJ databases">
        <title>Genome assembly of Steccherinum ochraceum LE-BIN_3174, the white-rot fungus of the Steccherinaceae family (The Residual Polyporoid clade, Polyporales, Basidiomycota).</title>
        <authorList>
            <person name="Fedorova T.V."/>
            <person name="Glazunova O.A."/>
            <person name="Landesman E.O."/>
            <person name="Moiseenko K.V."/>
            <person name="Psurtseva N.V."/>
            <person name="Savinova O.S."/>
            <person name="Shakhova N.V."/>
            <person name="Tyazhelova T.V."/>
            <person name="Vasina D.V."/>
        </authorList>
    </citation>
    <scope>NUCLEOTIDE SEQUENCE [LARGE SCALE GENOMIC DNA]</scope>
    <source>
        <strain evidence="9 10">LE-BIN_3174</strain>
    </source>
</reference>
<sequence length="122" mass="13402">MSFLSALRRRPTASLNAWYRAGPCRSLTSSSSVSSDKSASKPSTPSAPVSSCGEGTVLEGLNWLKGQAPVTALADDQYPPWLWKLLEPKVIPDDGPGGKGEKIRLRKENRKRIRDTQFMKTQ</sequence>
<dbReference type="GO" id="GO:0005762">
    <property type="term" value="C:mitochondrial large ribosomal subunit"/>
    <property type="evidence" value="ECO:0007669"/>
    <property type="project" value="TreeGrafter"/>
</dbReference>
<protein>
    <recommendedName>
        <fullName evidence="7">Large ribosomal subunit protein mL54</fullName>
    </recommendedName>
</protein>
<keyword evidence="3" id="KW-0689">Ribosomal protein</keyword>
<dbReference type="PANTHER" id="PTHR28595:SF1">
    <property type="entry name" value="LARGE RIBOSOMAL SUBUNIT PROTEIN ML54"/>
    <property type="match status" value="1"/>
</dbReference>
<dbReference type="Proteomes" id="UP000292702">
    <property type="component" value="Unassembled WGS sequence"/>
</dbReference>
<gene>
    <name evidence="9" type="ORF">EIP91_004174</name>
</gene>
<dbReference type="STRING" id="92696.A0A4R0RSJ4"/>
<keyword evidence="2" id="KW-0809">Transit peptide</keyword>
<comment type="caution">
    <text evidence="9">The sequence shown here is derived from an EMBL/GenBank/DDBJ whole genome shotgun (WGS) entry which is preliminary data.</text>
</comment>
<dbReference type="Pfam" id="PF08561">
    <property type="entry name" value="Ribosomal_L37"/>
    <property type="match status" value="1"/>
</dbReference>
<evidence type="ECO:0000313" key="9">
    <source>
        <dbReference type="EMBL" id="TCD70273.1"/>
    </source>
</evidence>